<evidence type="ECO:0000256" key="9">
    <source>
        <dbReference type="SAM" id="Phobius"/>
    </source>
</evidence>
<dbReference type="OrthoDB" id="5242012at2"/>
<comment type="catalytic activity">
    <reaction evidence="1">
        <text>ATP + protein L-histidine = ADP + protein N-phospho-L-histidine.</text>
        <dbReference type="EC" id="2.7.13.3"/>
    </reaction>
</comment>
<accession>A0A1T3NQ60</accession>
<feature type="domain" description="Putative sensor" evidence="12">
    <location>
        <begin position="33"/>
        <end position="222"/>
    </location>
</feature>
<evidence type="ECO:0000259" key="11">
    <source>
        <dbReference type="Pfam" id="PF07730"/>
    </source>
</evidence>
<dbReference type="PANTHER" id="PTHR24421:SF10">
    <property type="entry name" value="NITRATE_NITRITE SENSOR PROTEIN NARQ"/>
    <property type="match status" value="1"/>
</dbReference>
<sequence>MTKSLSAAVRGRSWPGVGALSRVGRRTLVQSVYLLTAPLFAAVGVFVVLGGVFFAVLGLVLPGGGTLVARALAPARWCADLERWRIAKVRDAGAGVARAEPAASASGDGAGPGPGPWLDAAHAVVLFPITLVTALVTALWWFVGVACVTCALRYEYAASEPLRPLSLNAGGGQSHVTVSLGLLSPVDRVAFGTTVGLLLLCTLPLVTRAFTTAQTGLGQALLSDASALHRRILGLEQERDAARAQTVAAVTAEASALRRLERDIHDGPQQRLVRLAMELGRAEHHLDRRPETARAALADAMVQAQEALDELRALSRGIAPPILVDRGLPDALAALAALSTVPADLDIVAPHRRLDAGVETAAYFVVAEALTNVAKHSHAHRCVLGLRHDGGDLTVWVTDDGIGGAALAKGHGLRGLAERSLAVGGRLRVDSPVGGPTTITAVLPCD</sequence>
<dbReference type="InterPro" id="IPR050482">
    <property type="entry name" value="Sensor_HK_TwoCompSys"/>
</dbReference>
<keyword evidence="3" id="KW-0597">Phosphoprotein</keyword>
<dbReference type="InterPro" id="IPR003594">
    <property type="entry name" value="HATPase_dom"/>
</dbReference>
<dbReference type="Pfam" id="PF02518">
    <property type="entry name" value="HATPase_c"/>
    <property type="match status" value="1"/>
</dbReference>
<dbReference type="InterPro" id="IPR025828">
    <property type="entry name" value="Put_sensor_dom"/>
</dbReference>
<dbReference type="Pfam" id="PF07730">
    <property type="entry name" value="HisKA_3"/>
    <property type="match status" value="1"/>
</dbReference>
<name>A0A1T3NQ60_9ACTN</name>
<feature type="transmembrane region" description="Helical" evidence="9">
    <location>
        <begin position="125"/>
        <end position="152"/>
    </location>
</feature>
<feature type="domain" description="Histidine kinase/HSP90-like ATPase" evidence="10">
    <location>
        <begin position="358"/>
        <end position="444"/>
    </location>
</feature>
<keyword evidence="5" id="KW-0547">Nucleotide-binding</keyword>
<proteinExistence type="predicted"/>
<evidence type="ECO:0000313" key="14">
    <source>
        <dbReference type="Proteomes" id="UP000190037"/>
    </source>
</evidence>
<dbReference type="GO" id="GO:0005524">
    <property type="term" value="F:ATP binding"/>
    <property type="evidence" value="ECO:0007669"/>
    <property type="project" value="UniProtKB-KW"/>
</dbReference>
<dbReference type="PANTHER" id="PTHR24421">
    <property type="entry name" value="NITRATE/NITRITE SENSOR PROTEIN NARX-RELATED"/>
    <property type="match status" value="1"/>
</dbReference>
<evidence type="ECO:0000256" key="3">
    <source>
        <dbReference type="ARBA" id="ARBA00022553"/>
    </source>
</evidence>
<evidence type="ECO:0000256" key="6">
    <source>
        <dbReference type="ARBA" id="ARBA00022777"/>
    </source>
</evidence>
<dbReference type="Gene3D" id="1.20.5.1930">
    <property type="match status" value="1"/>
</dbReference>
<evidence type="ECO:0000256" key="5">
    <source>
        <dbReference type="ARBA" id="ARBA00022741"/>
    </source>
</evidence>
<keyword evidence="6 13" id="KW-0418">Kinase</keyword>
<evidence type="ECO:0000259" key="10">
    <source>
        <dbReference type="Pfam" id="PF02518"/>
    </source>
</evidence>
<keyword evidence="7" id="KW-0067">ATP-binding</keyword>
<dbReference type="GO" id="GO:0000155">
    <property type="term" value="F:phosphorelay sensor kinase activity"/>
    <property type="evidence" value="ECO:0007669"/>
    <property type="project" value="InterPro"/>
</dbReference>
<dbReference type="STRING" id="159449.B4N89_32710"/>
<dbReference type="Gene3D" id="3.30.565.10">
    <property type="entry name" value="Histidine kinase-like ATPase, C-terminal domain"/>
    <property type="match status" value="1"/>
</dbReference>
<keyword evidence="9" id="KW-0812">Transmembrane</keyword>
<dbReference type="GO" id="GO:0046983">
    <property type="term" value="F:protein dimerization activity"/>
    <property type="evidence" value="ECO:0007669"/>
    <property type="project" value="InterPro"/>
</dbReference>
<evidence type="ECO:0000256" key="7">
    <source>
        <dbReference type="ARBA" id="ARBA00022840"/>
    </source>
</evidence>
<keyword evidence="14" id="KW-1185">Reference proteome</keyword>
<dbReference type="SUPFAM" id="SSF55874">
    <property type="entry name" value="ATPase domain of HSP90 chaperone/DNA topoisomerase II/histidine kinase"/>
    <property type="match status" value="1"/>
</dbReference>
<evidence type="ECO:0000256" key="1">
    <source>
        <dbReference type="ARBA" id="ARBA00000085"/>
    </source>
</evidence>
<dbReference type="AlphaFoldDB" id="A0A1T3NQ60"/>
<dbReference type="RefSeq" id="WP_078980089.1">
    <property type="nucleotide sequence ID" value="NZ_MWQN01000002.1"/>
</dbReference>
<keyword evidence="9" id="KW-0472">Membrane</keyword>
<keyword evidence="4" id="KW-0808">Transferase</keyword>
<dbReference type="EMBL" id="MWQN01000002">
    <property type="protein sequence ID" value="OPC78888.1"/>
    <property type="molecule type" value="Genomic_DNA"/>
</dbReference>
<reference evidence="13 14" key="1">
    <citation type="submission" date="2017-03" db="EMBL/GenBank/DDBJ databases">
        <title>Draft genome sequence of Streptomyces scabrisporus NF3, endophyte isolated from Amphipterygium adstringens.</title>
        <authorList>
            <person name="Vazquez M."/>
            <person name="Ceapa C.D."/>
            <person name="Rodriguez Luna D."/>
            <person name="Sanchez Esquivel S."/>
        </authorList>
    </citation>
    <scope>NUCLEOTIDE SEQUENCE [LARGE SCALE GENOMIC DNA]</scope>
    <source>
        <strain evidence="13 14">NF3</strain>
    </source>
</reference>
<evidence type="ECO:0000313" key="13">
    <source>
        <dbReference type="EMBL" id="OPC78888.1"/>
    </source>
</evidence>
<comment type="caution">
    <text evidence="13">The sequence shown here is derived from an EMBL/GenBank/DDBJ whole genome shotgun (WGS) entry which is preliminary data.</text>
</comment>
<dbReference type="GO" id="GO:0016020">
    <property type="term" value="C:membrane"/>
    <property type="evidence" value="ECO:0007669"/>
    <property type="project" value="InterPro"/>
</dbReference>
<dbReference type="InterPro" id="IPR011712">
    <property type="entry name" value="Sig_transdc_His_kin_sub3_dim/P"/>
</dbReference>
<evidence type="ECO:0000256" key="4">
    <source>
        <dbReference type="ARBA" id="ARBA00022679"/>
    </source>
</evidence>
<gene>
    <name evidence="13" type="ORF">B4N89_32710</name>
</gene>
<evidence type="ECO:0000256" key="2">
    <source>
        <dbReference type="ARBA" id="ARBA00012438"/>
    </source>
</evidence>
<dbReference type="Proteomes" id="UP000190037">
    <property type="component" value="Unassembled WGS sequence"/>
</dbReference>
<organism evidence="13 14">
    <name type="scientific">Embleya scabrispora</name>
    <dbReference type="NCBI Taxonomy" id="159449"/>
    <lineage>
        <taxon>Bacteria</taxon>
        <taxon>Bacillati</taxon>
        <taxon>Actinomycetota</taxon>
        <taxon>Actinomycetes</taxon>
        <taxon>Kitasatosporales</taxon>
        <taxon>Streptomycetaceae</taxon>
        <taxon>Embleya</taxon>
    </lineage>
</organism>
<dbReference type="InterPro" id="IPR036890">
    <property type="entry name" value="HATPase_C_sf"/>
</dbReference>
<evidence type="ECO:0000256" key="8">
    <source>
        <dbReference type="ARBA" id="ARBA00023012"/>
    </source>
</evidence>
<evidence type="ECO:0000259" key="12">
    <source>
        <dbReference type="Pfam" id="PF13796"/>
    </source>
</evidence>
<dbReference type="Pfam" id="PF13796">
    <property type="entry name" value="Sensor"/>
    <property type="match status" value="1"/>
</dbReference>
<feature type="transmembrane region" description="Helical" evidence="9">
    <location>
        <begin position="32"/>
        <end position="61"/>
    </location>
</feature>
<dbReference type="EC" id="2.7.13.3" evidence="2"/>
<keyword evidence="8" id="KW-0902">Two-component regulatory system</keyword>
<dbReference type="CDD" id="cd16917">
    <property type="entry name" value="HATPase_UhpB-NarQ-NarX-like"/>
    <property type="match status" value="1"/>
</dbReference>
<keyword evidence="9" id="KW-1133">Transmembrane helix</keyword>
<feature type="domain" description="Signal transduction histidine kinase subgroup 3 dimerisation and phosphoacceptor" evidence="11">
    <location>
        <begin position="258"/>
        <end position="321"/>
    </location>
</feature>
<protein>
    <recommendedName>
        <fullName evidence="2">histidine kinase</fullName>
        <ecNumber evidence="2">2.7.13.3</ecNumber>
    </recommendedName>
</protein>